<dbReference type="InterPro" id="IPR016181">
    <property type="entry name" value="Acyl_CoA_acyltransferase"/>
</dbReference>
<organism evidence="2 3">
    <name type="scientific">Peribacillus faecalis</name>
    <dbReference type="NCBI Taxonomy" id="2772559"/>
    <lineage>
        <taxon>Bacteria</taxon>
        <taxon>Bacillati</taxon>
        <taxon>Bacillota</taxon>
        <taxon>Bacilli</taxon>
        <taxon>Bacillales</taxon>
        <taxon>Bacillaceae</taxon>
        <taxon>Peribacillus</taxon>
    </lineage>
</organism>
<accession>A0A927HAG5</accession>
<evidence type="ECO:0000313" key="3">
    <source>
        <dbReference type="Proteomes" id="UP000602076"/>
    </source>
</evidence>
<dbReference type="Pfam" id="PF00583">
    <property type="entry name" value="Acetyltransf_1"/>
    <property type="match status" value="1"/>
</dbReference>
<feature type="domain" description="N-acetyltransferase" evidence="1">
    <location>
        <begin position="1"/>
        <end position="123"/>
    </location>
</feature>
<dbReference type="CDD" id="cd04301">
    <property type="entry name" value="NAT_SF"/>
    <property type="match status" value="1"/>
</dbReference>
<dbReference type="EMBL" id="JACXSI010000007">
    <property type="protein sequence ID" value="MBD3107527.1"/>
    <property type="molecule type" value="Genomic_DNA"/>
</dbReference>
<comment type="caution">
    <text evidence="2">The sequence shown here is derived from an EMBL/GenBank/DDBJ whole genome shotgun (WGS) entry which is preliminary data.</text>
</comment>
<name>A0A927HAG5_9BACI</name>
<keyword evidence="3" id="KW-1185">Reference proteome</keyword>
<proteinExistence type="predicted"/>
<dbReference type="InterPro" id="IPR000182">
    <property type="entry name" value="GNAT_dom"/>
</dbReference>
<evidence type="ECO:0000259" key="1">
    <source>
        <dbReference type="PROSITE" id="PS51186"/>
    </source>
</evidence>
<dbReference type="Gene3D" id="3.40.630.30">
    <property type="match status" value="1"/>
</dbReference>
<protein>
    <submittedName>
        <fullName evidence="2">GNAT family N-acetyltransferase</fullName>
    </submittedName>
</protein>
<dbReference type="PROSITE" id="PS51186">
    <property type="entry name" value="GNAT"/>
    <property type="match status" value="1"/>
</dbReference>
<dbReference type="AlphaFoldDB" id="A0A927HAG5"/>
<evidence type="ECO:0000313" key="2">
    <source>
        <dbReference type="EMBL" id="MBD3107527.1"/>
    </source>
</evidence>
<reference evidence="2" key="1">
    <citation type="submission" date="2020-09" db="EMBL/GenBank/DDBJ databases">
        <title>Bacillus faecalis sp. nov., a moderately halophilic bacterium isolated from cow faeces.</title>
        <authorList>
            <person name="Jiang L."/>
            <person name="Lee J."/>
        </authorList>
    </citation>
    <scope>NUCLEOTIDE SEQUENCE</scope>
    <source>
        <strain evidence="2">AGMB 02131</strain>
    </source>
</reference>
<dbReference type="RefSeq" id="WP_190997074.1">
    <property type="nucleotide sequence ID" value="NZ_JACXSI010000007.1"/>
</dbReference>
<sequence length="123" mass="14278">MNYQIVAVTKADEEILKDSFDEENCFPYFIKSDTKYIGFALVGKDQSSNCIVEFFIMKKYRREGIGKAVVKEIFRLHKGNWVVHQISHNKPAQAFWRNGIDEFTEGNFIEGEEDGKLVQKFTS</sequence>
<dbReference type="GO" id="GO:0016747">
    <property type="term" value="F:acyltransferase activity, transferring groups other than amino-acyl groups"/>
    <property type="evidence" value="ECO:0007669"/>
    <property type="project" value="InterPro"/>
</dbReference>
<dbReference type="SUPFAM" id="SSF55729">
    <property type="entry name" value="Acyl-CoA N-acyltransferases (Nat)"/>
    <property type="match status" value="1"/>
</dbReference>
<dbReference type="Proteomes" id="UP000602076">
    <property type="component" value="Unassembled WGS sequence"/>
</dbReference>
<gene>
    <name evidence="2" type="ORF">IEO70_04040</name>
</gene>